<dbReference type="GO" id="GO:0004416">
    <property type="term" value="F:hydroxyacylglutathione hydrolase activity"/>
    <property type="evidence" value="ECO:0007669"/>
    <property type="project" value="UniProtKB-EC"/>
</dbReference>
<evidence type="ECO:0000256" key="3">
    <source>
        <dbReference type="ARBA" id="ARBA00004963"/>
    </source>
</evidence>
<protein>
    <recommendedName>
        <fullName evidence="5">hydroxyacylglutathione hydrolase</fullName>
        <ecNumber evidence="5">3.1.2.6</ecNumber>
    </recommendedName>
    <alternativeName>
        <fullName evidence="9">Glyoxalase II</fullName>
    </alternativeName>
</protein>
<proteinExistence type="inferred from homology"/>
<evidence type="ECO:0000256" key="4">
    <source>
        <dbReference type="ARBA" id="ARBA00006759"/>
    </source>
</evidence>
<dbReference type="InterPro" id="IPR017782">
    <property type="entry name" value="Hydroxyacylglutathione_Hdrlase"/>
</dbReference>
<dbReference type="Pfam" id="PF16123">
    <property type="entry name" value="HAGH_C"/>
    <property type="match status" value="1"/>
</dbReference>
<dbReference type="PANTHER" id="PTHR11935:SF94">
    <property type="entry name" value="TENZING NORGAY, ISOFORM C"/>
    <property type="match status" value="1"/>
</dbReference>
<evidence type="ECO:0000256" key="6">
    <source>
        <dbReference type="ARBA" id="ARBA00022723"/>
    </source>
</evidence>
<evidence type="ECO:0000256" key="1">
    <source>
        <dbReference type="ARBA" id="ARBA00001623"/>
    </source>
</evidence>
<keyword evidence="7 11" id="KW-0378">Hydrolase</keyword>
<evidence type="ECO:0000313" key="12">
    <source>
        <dbReference type="Proteomes" id="UP000092666"/>
    </source>
</evidence>
<keyword evidence="8" id="KW-0862">Zinc</keyword>
<organism evidence="11 12">
    <name type="scientific">Kwoniella heveanensis BCC8398</name>
    <dbReference type="NCBI Taxonomy" id="1296120"/>
    <lineage>
        <taxon>Eukaryota</taxon>
        <taxon>Fungi</taxon>
        <taxon>Dikarya</taxon>
        <taxon>Basidiomycota</taxon>
        <taxon>Agaricomycotina</taxon>
        <taxon>Tremellomycetes</taxon>
        <taxon>Tremellales</taxon>
        <taxon>Cryptococcaceae</taxon>
        <taxon>Kwoniella</taxon>
    </lineage>
</organism>
<evidence type="ECO:0000259" key="10">
    <source>
        <dbReference type="SMART" id="SM00849"/>
    </source>
</evidence>
<comment type="similarity">
    <text evidence="4">Belongs to the metallo-beta-lactamase superfamily. Glyoxalase II family.</text>
</comment>
<dbReference type="Gene3D" id="3.60.15.10">
    <property type="entry name" value="Ribonuclease Z/Hydroxyacylglutathione hydrolase-like"/>
    <property type="match status" value="1"/>
</dbReference>
<comment type="pathway">
    <text evidence="3">Secondary metabolite metabolism; methylglyoxal degradation; (R)-lactate from methylglyoxal: step 2/2.</text>
</comment>
<dbReference type="AlphaFoldDB" id="A0A1B9GQX2"/>
<dbReference type="GO" id="GO:0019243">
    <property type="term" value="P:methylglyoxal catabolic process to D-lactate via S-lactoyl-glutathione"/>
    <property type="evidence" value="ECO:0007669"/>
    <property type="project" value="InterPro"/>
</dbReference>
<dbReference type="Pfam" id="PF00753">
    <property type="entry name" value="Lactamase_B"/>
    <property type="match status" value="1"/>
</dbReference>
<dbReference type="InterPro" id="IPR035680">
    <property type="entry name" value="Clx_II_MBL"/>
</dbReference>
<comment type="cofactor">
    <cofactor evidence="2">
        <name>Zn(2+)</name>
        <dbReference type="ChEBI" id="CHEBI:29105"/>
    </cofactor>
</comment>
<dbReference type="EMBL" id="KI669505">
    <property type="protein sequence ID" value="OCF33431.1"/>
    <property type="molecule type" value="Genomic_DNA"/>
</dbReference>
<dbReference type="EC" id="3.1.2.6" evidence="5"/>
<dbReference type="UniPathway" id="UPA00619">
    <property type="reaction ID" value="UER00676"/>
</dbReference>
<dbReference type="InterPro" id="IPR032282">
    <property type="entry name" value="HAGH_C"/>
</dbReference>
<gene>
    <name evidence="11" type="ORF">I316_04851</name>
</gene>
<evidence type="ECO:0000256" key="2">
    <source>
        <dbReference type="ARBA" id="ARBA00001947"/>
    </source>
</evidence>
<reference evidence="11 12" key="1">
    <citation type="submission" date="2013-07" db="EMBL/GenBank/DDBJ databases">
        <title>The Genome Sequence of Cryptococcus heveanensis BCC8398.</title>
        <authorList>
            <consortium name="The Broad Institute Genome Sequencing Platform"/>
            <person name="Cuomo C."/>
            <person name="Litvintseva A."/>
            <person name="Chen Y."/>
            <person name="Heitman J."/>
            <person name="Sun S."/>
            <person name="Springer D."/>
            <person name="Dromer F."/>
            <person name="Young S.K."/>
            <person name="Zeng Q."/>
            <person name="Gargeya S."/>
            <person name="Fitzgerald M."/>
            <person name="Abouelleil A."/>
            <person name="Alvarado L."/>
            <person name="Berlin A.M."/>
            <person name="Chapman S.B."/>
            <person name="Dewar J."/>
            <person name="Goldberg J."/>
            <person name="Griggs A."/>
            <person name="Gujja S."/>
            <person name="Hansen M."/>
            <person name="Howarth C."/>
            <person name="Imamovic A."/>
            <person name="Larimer J."/>
            <person name="McCowan C."/>
            <person name="Murphy C."/>
            <person name="Pearson M."/>
            <person name="Priest M."/>
            <person name="Roberts A."/>
            <person name="Saif S."/>
            <person name="Shea T."/>
            <person name="Sykes S."/>
            <person name="Wortman J."/>
            <person name="Nusbaum C."/>
            <person name="Birren B."/>
        </authorList>
    </citation>
    <scope>NUCLEOTIDE SEQUENCE [LARGE SCALE GENOMIC DNA]</scope>
    <source>
        <strain evidence="11 12">BCC8398</strain>
    </source>
</reference>
<keyword evidence="12" id="KW-1185">Reference proteome</keyword>
<dbReference type="SUPFAM" id="SSF56281">
    <property type="entry name" value="Metallo-hydrolase/oxidoreductase"/>
    <property type="match status" value="1"/>
</dbReference>
<evidence type="ECO:0000313" key="11">
    <source>
        <dbReference type="EMBL" id="OCF33431.1"/>
    </source>
</evidence>
<keyword evidence="6" id="KW-0479">Metal-binding</keyword>
<dbReference type="GO" id="GO:0046872">
    <property type="term" value="F:metal ion binding"/>
    <property type="evidence" value="ECO:0007669"/>
    <property type="project" value="UniProtKB-KW"/>
</dbReference>
<dbReference type="OrthoDB" id="515692at2759"/>
<dbReference type="SMART" id="SM00849">
    <property type="entry name" value="Lactamase_B"/>
    <property type="match status" value="1"/>
</dbReference>
<evidence type="ECO:0000256" key="8">
    <source>
        <dbReference type="ARBA" id="ARBA00022833"/>
    </source>
</evidence>
<reference evidence="12" key="2">
    <citation type="submission" date="2013-12" db="EMBL/GenBank/DDBJ databases">
        <title>Evolution of pathogenesis and genome organization in the Tremellales.</title>
        <authorList>
            <person name="Cuomo C."/>
            <person name="Litvintseva A."/>
            <person name="Heitman J."/>
            <person name="Chen Y."/>
            <person name="Sun S."/>
            <person name="Springer D."/>
            <person name="Dromer F."/>
            <person name="Young S."/>
            <person name="Zeng Q."/>
            <person name="Chapman S."/>
            <person name="Gujja S."/>
            <person name="Saif S."/>
            <person name="Birren B."/>
        </authorList>
    </citation>
    <scope>NUCLEOTIDE SEQUENCE [LARGE SCALE GENOMIC DNA]</scope>
    <source>
        <strain evidence="12">BCC8398</strain>
    </source>
</reference>
<dbReference type="HAMAP" id="MF_01374">
    <property type="entry name" value="Glyoxalase_2"/>
    <property type="match status" value="1"/>
</dbReference>
<evidence type="ECO:0000256" key="9">
    <source>
        <dbReference type="ARBA" id="ARBA00031044"/>
    </source>
</evidence>
<dbReference type="CDD" id="cd07723">
    <property type="entry name" value="hydroxyacylglutathione_hydrolase_MBL-fold"/>
    <property type="match status" value="1"/>
</dbReference>
<name>A0A1B9GQX2_9TREE</name>
<dbReference type="Proteomes" id="UP000092666">
    <property type="component" value="Unassembled WGS sequence"/>
</dbReference>
<sequence length="277" mass="30517">MSPLLRLPRTLPTISRRLFSSTTASKMKVIPLQARSDNWMYLVVDSSSNQAAVVDPYDAKKISEAAKKEGVDVTTLITTHHHQDHSGGNEKFLSLHPGLKAYGGSKQSPGTNVVVKEGDTFKIGQDIDVKCYHTPCHTQDSICFFIEDKKTNERGVFTGDTLFLAGCGRFFEGTPEEMHAALTKLSTLPDDTLVFNGHEYTKGSAKFGLTVEPNNEALKGLLKKAESDICTTGKSTIGDEKTWNVFMRLDRPEAQNATGETDAVKIMARLREMKNAM</sequence>
<feature type="domain" description="Metallo-beta-lactamase" evidence="10">
    <location>
        <begin position="37"/>
        <end position="198"/>
    </location>
</feature>
<dbReference type="InterPro" id="IPR001279">
    <property type="entry name" value="Metallo-B-lactamas"/>
</dbReference>
<evidence type="ECO:0000256" key="5">
    <source>
        <dbReference type="ARBA" id="ARBA00011917"/>
    </source>
</evidence>
<evidence type="ECO:0000256" key="7">
    <source>
        <dbReference type="ARBA" id="ARBA00022801"/>
    </source>
</evidence>
<dbReference type="STRING" id="1296120.A0A1B9GQX2"/>
<accession>A0A1B9GQX2</accession>
<dbReference type="PANTHER" id="PTHR11935">
    <property type="entry name" value="BETA LACTAMASE DOMAIN"/>
    <property type="match status" value="1"/>
</dbReference>
<comment type="catalytic activity">
    <reaction evidence="1">
        <text>an S-(2-hydroxyacyl)glutathione + H2O = a 2-hydroxy carboxylate + glutathione + H(+)</text>
        <dbReference type="Rhea" id="RHEA:21864"/>
        <dbReference type="ChEBI" id="CHEBI:15377"/>
        <dbReference type="ChEBI" id="CHEBI:15378"/>
        <dbReference type="ChEBI" id="CHEBI:57925"/>
        <dbReference type="ChEBI" id="CHEBI:58896"/>
        <dbReference type="ChEBI" id="CHEBI:71261"/>
        <dbReference type="EC" id="3.1.2.6"/>
    </reaction>
</comment>
<dbReference type="InterPro" id="IPR036866">
    <property type="entry name" value="RibonucZ/Hydroxyglut_hydro"/>
</dbReference>
<dbReference type="NCBIfam" id="TIGR03413">
    <property type="entry name" value="GSH_gloB"/>
    <property type="match status" value="1"/>
</dbReference>